<feature type="transmembrane region" description="Helical" evidence="1">
    <location>
        <begin position="74"/>
        <end position="97"/>
    </location>
</feature>
<keyword evidence="1" id="KW-0472">Membrane</keyword>
<dbReference type="EMBL" id="SOPX01000001">
    <property type="protein sequence ID" value="TFB34077.1"/>
    <property type="molecule type" value="Genomic_DNA"/>
</dbReference>
<dbReference type="Proteomes" id="UP000297429">
    <property type="component" value="Unassembled WGS sequence"/>
</dbReference>
<dbReference type="InterPro" id="IPR025460">
    <property type="entry name" value="DUF4280"/>
</dbReference>
<dbReference type="Pfam" id="PF14107">
    <property type="entry name" value="DUF4280"/>
    <property type="match status" value="1"/>
</dbReference>
<reference evidence="2 4" key="1">
    <citation type="submission" date="2018-10" db="EMBL/GenBank/DDBJ databases">
        <title>Genomic Encyclopedia of Archaeal and Bacterial Type Strains, Phase II (KMG-II): from individual species to whole genera.</title>
        <authorList>
            <person name="Goeker M."/>
        </authorList>
    </citation>
    <scope>NUCLEOTIDE SEQUENCE [LARGE SCALE GENOMIC DNA]</scope>
    <source>
        <strain evidence="2 4">DSM 19624</strain>
    </source>
</reference>
<feature type="transmembrane region" description="Helical" evidence="1">
    <location>
        <begin position="50"/>
        <end position="68"/>
    </location>
</feature>
<evidence type="ECO:0000313" key="3">
    <source>
        <dbReference type="EMBL" id="TFB34077.1"/>
    </source>
</evidence>
<keyword evidence="1" id="KW-0812">Transmembrane</keyword>
<comment type="caution">
    <text evidence="2">The sequence shown here is derived from an EMBL/GenBank/DDBJ whole genome shotgun (WGS) entry which is preliminary data.</text>
</comment>
<accession>A0A497Y2A0</accession>
<dbReference type="AlphaFoldDB" id="A0A497Y2A0"/>
<dbReference type="Proteomes" id="UP000273898">
    <property type="component" value="Unassembled WGS sequence"/>
</dbReference>
<organism evidence="2 4">
    <name type="scientific">Pedobacter alluvionis</name>
    <dbReference type="NCBI Taxonomy" id="475253"/>
    <lineage>
        <taxon>Bacteria</taxon>
        <taxon>Pseudomonadati</taxon>
        <taxon>Bacteroidota</taxon>
        <taxon>Sphingobacteriia</taxon>
        <taxon>Sphingobacteriales</taxon>
        <taxon>Sphingobacteriaceae</taxon>
        <taxon>Pedobacter</taxon>
    </lineage>
</organism>
<dbReference type="EMBL" id="RCCK01000011">
    <property type="protein sequence ID" value="RLJ76644.1"/>
    <property type="molecule type" value="Genomic_DNA"/>
</dbReference>
<keyword evidence="5" id="KW-1185">Reference proteome</keyword>
<evidence type="ECO:0000313" key="5">
    <source>
        <dbReference type="Proteomes" id="UP000297429"/>
    </source>
</evidence>
<sequence length="404" mass="44367">MKKAILPSKVYLVCSSGMMKSELVVFSQGTVYNDKKNRLIATKEDRFGDFMCKYALILGALVAGALVASGGSLAAILFTVMIATGISLSMCAIVNLFNGGGWKKIHPKVYVEKKNVLTDKSYFSCPIGGTIIPIYDKNIASQQAEIFRNKATTEIAMSFIGGWMLGGYGAYCVSAQVGFGGYMAGMTSGYFLNVGVNILQDEIKNQVNGEMTDSQKDSPLFNEGIYGAPNDLGYYAPKMSGDENSVKTGVEARGIHDNREEIIRKGTENAQKQRVNPNAGPLNNPYNKNKFNAREKEIRKQYGKHNYRRSEEWKSMQREKASFNRGLGQKELTSRHTKNLRDGGKGFINGFDPRSSAGQLFWAGTIFETVSNIVIEQDQRALLDAAANPEAIAKQKLGVFAKKA</sequence>
<evidence type="ECO:0000313" key="4">
    <source>
        <dbReference type="Proteomes" id="UP000273898"/>
    </source>
</evidence>
<proteinExistence type="predicted"/>
<gene>
    <name evidence="2" type="ORF">BCL90_1687</name>
    <name evidence="3" type="ORF">E3V97_08550</name>
</gene>
<keyword evidence="1" id="KW-1133">Transmembrane helix</keyword>
<dbReference type="RefSeq" id="WP_121283522.1">
    <property type="nucleotide sequence ID" value="NZ_RCCK01000011.1"/>
</dbReference>
<name>A0A497Y2A0_9SPHI</name>
<reference evidence="3 5" key="2">
    <citation type="submission" date="2019-03" db="EMBL/GenBank/DDBJ databases">
        <authorList>
            <person name="He R.-H."/>
        </authorList>
    </citation>
    <scope>NUCLEOTIDE SEQUENCE [LARGE SCALE GENOMIC DNA]</scope>
    <source>
        <strain evidence="3 5">DSM 19624</strain>
    </source>
</reference>
<protein>
    <submittedName>
        <fullName evidence="3">DUF4280 domain-containing protein</fullName>
    </submittedName>
    <submittedName>
        <fullName evidence="2">Uncharacterized protein DUF4280</fullName>
    </submittedName>
</protein>
<evidence type="ECO:0000313" key="2">
    <source>
        <dbReference type="EMBL" id="RLJ76644.1"/>
    </source>
</evidence>
<dbReference type="OrthoDB" id="1454494at2"/>
<evidence type="ECO:0000256" key="1">
    <source>
        <dbReference type="SAM" id="Phobius"/>
    </source>
</evidence>